<reference evidence="2 3" key="1">
    <citation type="submission" date="2020-04" db="EMBL/GenBank/DDBJ databases">
        <title>Genome sequencing of novel species.</title>
        <authorList>
            <person name="Heo J."/>
            <person name="Kim S.-J."/>
            <person name="Kim J.-S."/>
            <person name="Hong S.-B."/>
            <person name="Kwon S.-W."/>
        </authorList>
    </citation>
    <scope>NUCLEOTIDE SEQUENCE [LARGE SCALE GENOMIC DNA]</scope>
    <source>
        <strain evidence="2 3">F39-2</strain>
    </source>
</reference>
<evidence type="ECO:0000313" key="2">
    <source>
        <dbReference type="EMBL" id="QJD97076.1"/>
    </source>
</evidence>
<sequence length="272" mass="31338">MSFLQLPGLGRVRYYEYGTGTKPLLAFHGYGMTGEQFKVLEKSILTQYKVYSFDHFFHGETELQGWDEARILAGMSKPLMRQYLEAWFEKFGQQRISLMGYSMGAKLALVLVEQFPDLIDQLVLIAPDGLSVYKGFNFLVHKPFGKYLFKTAVKSNWLAPGILKTLKKVRFIDESLYKIAYHEMDTSTNRHNVYYTLHMLKLLKVEPANIAGVINQHHIQCTFVFGKHDMLFPKTGAMSFINLLNNPEVHELPMGHWLVTPQLDDYLVNCLV</sequence>
<dbReference type="AlphaFoldDB" id="A0A7L5E9L7"/>
<dbReference type="SUPFAM" id="SSF53474">
    <property type="entry name" value="alpha/beta-Hydrolases"/>
    <property type="match status" value="1"/>
</dbReference>
<dbReference type="Pfam" id="PF00561">
    <property type="entry name" value="Abhydrolase_1"/>
    <property type="match status" value="1"/>
</dbReference>
<dbReference type="PANTHER" id="PTHR42886">
    <property type="entry name" value="RE40534P-RELATED"/>
    <property type="match status" value="1"/>
</dbReference>
<evidence type="ECO:0000313" key="3">
    <source>
        <dbReference type="Proteomes" id="UP000503278"/>
    </source>
</evidence>
<dbReference type="InterPro" id="IPR000073">
    <property type="entry name" value="AB_hydrolase_1"/>
</dbReference>
<dbReference type="InterPro" id="IPR029058">
    <property type="entry name" value="AB_hydrolase_fold"/>
</dbReference>
<keyword evidence="3" id="KW-1185">Reference proteome</keyword>
<dbReference type="PANTHER" id="PTHR42886:SF29">
    <property type="entry name" value="PUMMELIG, ISOFORM A"/>
    <property type="match status" value="1"/>
</dbReference>
<protein>
    <submittedName>
        <fullName evidence="2">Alpha/beta hydrolase</fullName>
    </submittedName>
</protein>
<proteinExistence type="predicted"/>
<evidence type="ECO:0000259" key="1">
    <source>
        <dbReference type="Pfam" id="PF00561"/>
    </source>
</evidence>
<name>A0A7L5E9L7_9SPHI</name>
<keyword evidence="2" id="KW-0378">Hydrolase</keyword>
<gene>
    <name evidence="2" type="ORF">HH214_14960</name>
</gene>
<dbReference type="KEGG" id="mrob:HH214_14960"/>
<feature type="domain" description="AB hydrolase-1" evidence="1">
    <location>
        <begin position="22"/>
        <end position="257"/>
    </location>
</feature>
<dbReference type="Gene3D" id="3.40.50.1820">
    <property type="entry name" value="alpha/beta hydrolase"/>
    <property type="match status" value="1"/>
</dbReference>
<dbReference type="RefSeq" id="WP_169608944.1">
    <property type="nucleotide sequence ID" value="NZ_CP051682.1"/>
</dbReference>
<dbReference type="Proteomes" id="UP000503278">
    <property type="component" value="Chromosome"/>
</dbReference>
<dbReference type="EMBL" id="CP051682">
    <property type="protein sequence ID" value="QJD97076.1"/>
    <property type="molecule type" value="Genomic_DNA"/>
</dbReference>
<dbReference type="GO" id="GO:0016787">
    <property type="term" value="F:hydrolase activity"/>
    <property type="evidence" value="ECO:0007669"/>
    <property type="project" value="UniProtKB-KW"/>
</dbReference>
<organism evidence="2 3">
    <name type="scientific">Mucilaginibacter robiniae</name>
    <dbReference type="NCBI Taxonomy" id="2728022"/>
    <lineage>
        <taxon>Bacteria</taxon>
        <taxon>Pseudomonadati</taxon>
        <taxon>Bacteroidota</taxon>
        <taxon>Sphingobacteriia</taxon>
        <taxon>Sphingobacteriales</taxon>
        <taxon>Sphingobacteriaceae</taxon>
        <taxon>Mucilaginibacter</taxon>
    </lineage>
</organism>
<accession>A0A7L5E9L7</accession>